<evidence type="ECO:0000256" key="2">
    <source>
        <dbReference type="ARBA" id="ARBA00022723"/>
    </source>
</evidence>
<keyword evidence="2" id="KW-0479">Metal-binding</keyword>
<dbReference type="PANTHER" id="PTHR37302">
    <property type="entry name" value="SLR1116 PROTEIN"/>
    <property type="match status" value="1"/>
</dbReference>
<evidence type="ECO:0000313" key="3">
    <source>
        <dbReference type="EMBL" id="MFC3660520.1"/>
    </source>
</evidence>
<evidence type="ECO:0000313" key="4">
    <source>
        <dbReference type="Proteomes" id="UP001595724"/>
    </source>
</evidence>
<protein>
    <submittedName>
        <fullName evidence="3">DinB family protein</fullName>
    </submittedName>
</protein>
<dbReference type="Proteomes" id="UP001595724">
    <property type="component" value="Unassembled WGS sequence"/>
</dbReference>
<gene>
    <name evidence="3" type="ORF">ACFOM9_10620</name>
</gene>
<dbReference type="EMBL" id="JBHRYF010000008">
    <property type="protein sequence ID" value="MFC3660520.1"/>
    <property type="molecule type" value="Genomic_DNA"/>
</dbReference>
<dbReference type="Pfam" id="PF05163">
    <property type="entry name" value="DinB"/>
    <property type="match status" value="1"/>
</dbReference>
<dbReference type="Gene3D" id="1.20.120.450">
    <property type="entry name" value="dinb family like domain"/>
    <property type="match status" value="1"/>
</dbReference>
<dbReference type="RefSeq" id="WP_386710107.1">
    <property type="nucleotide sequence ID" value="NZ_JBHRYF010000008.1"/>
</dbReference>
<dbReference type="SUPFAM" id="SSF109854">
    <property type="entry name" value="DinB/YfiT-like putative metalloenzymes"/>
    <property type="match status" value="1"/>
</dbReference>
<dbReference type="InterPro" id="IPR034660">
    <property type="entry name" value="DinB/YfiT-like"/>
</dbReference>
<reference evidence="4" key="1">
    <citation type="journal article" date="2019" name="Int. J. Syst. Evol. Microbiol.">
        <title>The Global Catalogue of Microorganisms (GCM) 10K type strain sequencing project: providing services to taxonomists for standard genome sequencing and annotation.</title>
        <authorList>
            <consortium name="The Broad Institute Genomics Platform"/>
            <consortium name="The Broad Institute Genome Sequencing Center for Infectious Disease"/>
            <person name="Wu L."/>
            <person name="Ma J."/>
        </authorList>
    </citation>
    <scope>NUCLEOTIDE SEQUENCE [LARGE SCALE GENOMIC DNA]</scope>
    <source>
        <strain evidence="4">KCTC 42211</strain>
    </source>
</reference>
<dbReference type="PANTHER" id="PTHR37302:SF1">
    <property type="entry name" value="PROTEIN DINB"/>
    <property type="match status" value="1"/>
</dbReference>
<comment type="caution">
    <text evidence="3">The sequence shown here is derived from an EMBL/GenBank/DDBJ whole genome shotgun (WGS) entry which is preliminary data.</text>
</comment>
<comment type="similarity">
    <text evidence="1">Belongs to the DinB family.</text>
</comment>
<evidence type="ECO:0000256" key="1">
    <source>
        <dbReference type="ARBA" id="ARBA00008635"/>
    </source>
</evidence>
<accession>A0ABV7UUZ6</accession>
<organism evidence="3 4">
    <name type="scientific">Luteimonas notoginsengisoli</name>
    <dbReference type="NCBI Taxonomy" id="1578200"/>
    <lineage>
        <taxon>Bacteria</taxon>
        <taxon>Pseudomonadati</taxon>
        <taxon>Pseudomonadota</taxon>
        <taxon>Gammaproteobacteria</taxon>
        <taxon>Lysobacterales</taxon>
        <taxon>Lysobacteraceae</taxon>
        <taxon>Luteimonas</taxon>
    </lineage>
</organism>
<name>A0ABV7UUZ6_9GAMM</name>
<keyword evidence="4" id="KW-1185">Reference proteome</keyword>
<sequence length="186" mass="20817">MHSHFVLLAAYNRWMNERLYAAAGTLPGEELARDRGAFFRSILGTLNHLVVADTIWLRRFADLPARHAELDPVRALPQPERLDAMPFPEFAALAAHRGWLDAIIERWVSVLGEPDLRHVLHYGNTRGARFRRQLAPLLLHFFNHQAHHRGQVTTLLSQAGVDVGVTDLLALVPDAGVDTAAAPRPH</sequence>
<dbReference type="InterPro" id="IPR007837">
    <property type="entry name" value="DinB"/>
</dbReference>
<proteinExistence type="inferred from homology"/>